<dbReference type="AlphaFoldDB" id="A0A9X1SUQ8"/>
<accession>A0A9X1SUQ8</accession>
<dbReference type="SUPFAM" id="SSF47413">
    <property type="entry name" value="lambda repressor-like DNA-binding domains"/>
    <property type="match status" value="1"/>
</dbReference>
<feature type="domain" description="HTH cro/C1-type" evidence="1">
    <location>
        <begin position="21"/>
        <end position="75"/>
    </location>
</feature>
<organism evidence="2 3">
    <name type="scientific">Kineosporia babensis</name>
    <dbReference type="NCBI Taxonomy" id="499548"/>
    <lineage>
        <taxon>Bacteria</taxon>
        <taxon>Bacillati</taxon>
        <taxon>Actinomycetota</taxon>
        <taxon>Actinomycetes</taxon>
        <taxon>Kineosporiales</taxon>
        <taxon>Kineosporiaceae</taxon>
        <taxon>Kineosporia</taxon>
    </lineage>
</organism>
<evidence type="ECO:0000259" key="1">
    <source>
        <dbReference type="PROSITE" id="PS50943"/>
    </source>
</evidence>
<dbReference type="InterPro" id="IPR010982">
    <property type="entry name" value="Lambda_DNA-bd_dom_sf"/>
</dbReference>
<evidence type="ECO:0000313" key="3">
    <source>
        <dbReference type="Proteomes" id="UP001138997"/>
    </source>
</evidence>
<dbReference type="Pfam" id="PF19054">
    <property type="entry name" value="DUF5753"/>
    <property type="match status" value="1"/>
</dbReference>
<dbReference type="SMART" id="SM00530">
    <property type="entry name" value="HTH_XRE"/>
    <property type="match status" value="1"/>
</dbReference>
<dbReference type="EMBL" id="JAJOMB010000011">
    <property type="protein sequence ID" value="MCD5313227.1"/>
    <property type="molecule type" value="Genomic_DNA"/>
</dbReference>
<dbReference type="Proteomes" id="UP001138997">
    <property type="component" value="Unassembled WGS sequence"/>
</dbReference>
<gene>
    <name evidence="2" type="ORF">LR394_20175</name>
</gene>
<dbReference type="CDD" id="cd00093">
    <property type="entry name" value="HTH_XRE"/>
    <property type="match status" value="1"/>
</dbReference>
<protein>
    <submittedName>
        <fullName evidence="2">Helix-turn-helix domain-containing protein</fullName>
    </submittedName>
</protein>
<evidence type="ECO:0000313" key="2">
    <source>
        <dbReference type="EMBL" id="MCD5313227.1"/>
    </source>
</evidence>
<dbReference type="GO" id="GO:0003677">
    <property type="term" value="F:DNA binding"/>
    <property type="evidence" value="ECO:0007669"/>
    <property type="project" value="InterPro"/>
</dbReference>
<dbReference type="PROSITE" id="PS50943">
    <property type="entry name" value="HTH_CROC1"/>
    <property type="match status" value="1"/>
</dbReference>
<dbReference type="Gene3D" id="1.10.260.40">
    <property type="entry name" value="lambda repressor-like DNA-binding domains"/>
    <property type="match status" value="1"/>
</dbReference>
<keyword evidence="3" id="KW-1185">Reference proteome</keyword>
<dbReference type="RefSeq" id="WP_231444225.1">
    <property type="nucleotide sequence ID" value="NZ_JAJOMB010000011.1"/>
</dbReference>
<sequence>MTEDPVSPDPFIHRRRLRNQLRRAREAAQRTQREVVQAMDWSISKLIRIESGSVRVSTNDLRMLLSFYGVEASRAEEIMEVSRAARGPTPWAAWRGEATSEYLNFVGLESSAAIIRNFEPTLVPGLLQTEEYARAVLQVIDPKGRIDSLVDLRMQRQELLVRPNPPKLHFIIDEAIVRRQVGGVPLMRRQLRRIMEAAQEEHVTVRVVTFDRGLYPHMRAPYVIFEFEADEDENVLYLEHPGGQMIISESDAEERGPSTPLTYLNHFWEIEQIAPRENTLEILDLAINALG</sequence>
<proteinExistence type="predicted"/>
<dbReference type="InterPro" id="IPR001387">
    <property type="entry name" value="Cro/C1-type_HTH"/>
</dbReference>
<comment type="caution">
    <text evidence="2">The sequence shown here is derived from an EMBL/GenBank/DDBJ whole genome shotgun (WGS) entry which is preliminary data.</text>
</comment>
<dbReference type="Pfam" id="PF13560">
    <property type="entry name" value="HTH_31"/>
    <property type="match status" value="1"/>
</dbReference>
<dbReference type="InterPro" id="IPR043917">
    <property type="entry name" value="DUF5753"/>
</dbReference>
<name>A0A9X1SUQ8_9ACTN</name>
<reference evidence="2" key="1">
    <citation type="submission" date="2021-11" db="EMBL/GenBank/DDBJ databases">
        <title>Streptomyces corallinus and Kineosporia corallina sp. nov., two new coral-derived marine actinobacteria.</title>
        <authorList>
            <person name="Buangrab K."/>
            <person name="Sutthacheep M."/>
            <person name="Yeemin T."/>
            <person name="Harunari E."/>
            <person name="Igarashi Y."/>
            <person name="Sripreechasak P."/>
            <person name="Kanchanasin P."/>
            <person name="Tanasupawat S."/>
            <person name="Phongsopitanun W."/>
        </authorList>
    </citation>
    <scope>NUCLEOTIDE SEQUENCE</scope>
    <source>
        <strain evidence="2">JCM 31032</strain>
    </source>
</reference>